<organism evidence="15 16">
    <name type="scientific">Ambrosia artemisiifolia</name>
    <name type="common">Common ragweed</name>
    <dbReference type="NCBI Taxonomy" id="4212"/>
    <lineage>
        <taxon>Eukaryota</taxon>
        <taxon>Viridiplantae</taxon>
        <taxon>Streptophyta</taxon>
        <taxon>Embryophyta</taxon>
        <taxon>Tracheophyta</taxon>
        <taxon>Spermatophyta</taxon>
        <taxon>Magnoliopsida</taxon>
        <taxon>eudicotyledons</taxon>
        <taxon>Gunneridae</taxon>
        <taxon>Pentapetalae</taxon>
        <taxon>asterids</taxon>
        <taxon>campanulids</taxon>
        <taxon>Asterales</taxon>
        <taxon>Asteraceae</taxon>
        <taxon>Asteroideae</taxon>
        <taxon>Heliantheae alliance</taxon>
        <taxon>Heliantheae</taxon>
        <taxon>Ambrosia</taxon>
    </lineage>
</organism>
<dbReference type="SUPFAM" id="SSF101148">
    <property type="entry name" value="Plant invertase/pectin methylesterase inhibitor"/>
    <property type="match status" value="1"/>
</dbReference>
<evidence type="ECO:0000256" key="5">
    <source>
        <dbReference type="ARBA" id="ARBA00013229"/>
    </source>
</evidence>
<keyword evidence="9" id="KW-1015">Disulfide bond</keyword>
<dbReference type="GO" id="GO:0045490">
    <property type="term" value="P:pectin catabolic process"/>
    <property type="evidence" value="ECO:0007669"/>
    <property type="project" value="UniProtKB-UniRule"/>
</dbReference>
<dbReference type="NCBIfam" id="TIGR01614">
    <property type="entry name" value="PME_inhib"/>
    <property type="match status" value="1"/>
</dbReference>
<evidence type="ECO:0000256" key="3">
    <source>
        <dbReference type="ARBA" id="ARBA00006027"/>
    </source>
</evidence>
<dbReference type="SMART" id="SM00856">
    <property type="entry name" value="PMEI"/>
    <property type="match status" value="1"/>
</dbReference>
<dbReference type="InterPro" id="IPR012334">
    <property type="entry name" value="Pectin_lyas_fold"/>
</dbReference>
<comment type="similarity">
    <text evidence="3">In the N-terminal section; belongs to the PMEI family.</text>
</comment>
<evidence type="ECO:0000256" key="1">
    <source>
        <dbReference type="ARBA" id="ARBA00004191"/>
    </source>
</evidence>
<dbReference type="GO" id="GO:0030599">
    <property type="term" value="F:pectinesterase activity"/>
    <property type="evidence" value="ECO:0007669"/>
    <property type="project" value="UniProtKB-UniRule"/>
</dbReference>
<dbReference type="InterPro" id="IPR035513">
    <property type="entry name" value="Invertase/methylesterase_inhib"/>
</dbReference>
<protein>
    <recommendedName>
        <fullName evidence="5 13">Pectinesterase</fullName>
        <ecNumber evidence="5 13">3.1.1.11</ecNumber>
    </recommendedName>
</protein>
<keyword evidence="11 13" id="KW-0961">Cell wall biogenesis/degradation</keyword>
<dbReference type="PANTHER" id="PTHR31707">
    <property type="entry name" value="PECTINESTERASE"/>
    <property type="match status" value="1"/>
</dbReference>
<keyword evidence="6 13" id="KW-0134">Cell wall</keyword>
<evidence type="ECO:0000256" key="2">
    <source>
        <dbReference type="ARBA" id="ARBA00005184"/>
    </source>
</evidence>
<evidence type="ECO:0000256" key="6">
    <source>
        <dbReference type="ARBA" id="ARBA00022512"/>
    </source>
</evidence>
<dbReference type="EMBL" id="JAMZMK010009434">
    <property type="protein sequence ID" value="KAI7735824.1"/>
    <property type="molecule type" value="Genomic_DNA"/>
</dbReference>
<comment type="subcellular location">
    <subcellularLocation>
        <location evidence="1 13">Secreted</location>
        <location evidence="1 13">Cell wall</location>
    </subcellularLocation>
</comment>
<dbReference type="Pfam" id="PF01095">
    <property type="entry name" value="Pectinesterase"/>
    <property type="match status" value="1"/>
</dbReference>
<evidence type="ECO:0000313" key="16">
    <source>
        <dbReference type="Proteomes" id="UP001206925"/>
    </source>
</evidence>
<comment type="similarity">
    <text evidence="4">In the C-terminal section; belongs to the pectinesterase family.</text>
</comment>
<accession>A0AAD5C6K0</accession>
<dbReference type="Proteomes" id="UP001206925">
    <property type="component" value="Unassembled WGS sequence"/>
</dbReference>
<dbReference type="GO" id="GO:0042545">
    <property type="term" value="P:cell wall modification"/>
    <property type="evidence" value="ECO:0007669"/>
    <property type="project" value="UniProtKB-UniRule"/>
</dbReference>
<dbReference type="InterPro" id="IPR011050">
    <property type="entry name" value="Pectin_lyase_fold/virulence"/>
</dbReference>
<keyword evidence="8 13" id="KW-0063">Aspartyl esterase</keyword>
<comment type="function">
    <text evidence="13">Acts in the modification of cell walls via demethylesterification of cell wall pectin.</text>
</comment>
<dbReference type="Gene3D" id="2.160.20.10">
    <property type="entry name" value="Single-stranded right-handed beta-helix, Pectin lyase-like"/>
    <property type="match status" value="1"/>
</dbReference>
<dbReference type="SUPFAM" id="SSF51126">
    <property type="entry name" value="Pectin lyase-like"/>
    <property type="match status" value="1"/>
</dbReference>
<comment type="pathway">
    <text evidence="2 13">Glycan metabolism; pectin degradation; 2-dehydro-3-deoxy-D-gluconate from pectin: step 1/5.</text>
</comment>
<dbReference type="EC" id="3.1.1.11" evidence="5 13"/>
<keyword evidence="16" id="KW-1185">Reference proteome</keyword>
<proteinExistence type="inferred from homology"/>
<evidence type="ECO:0000256" key="4">
    <source>
        <dbReference type="ARBA" id="ARBA00007786"/>
    </source>
</evidence>
<dbReference type="CDD" id="cd15798">
    <property type="entry name" value="PMEI-like_3"/>
    <property type="match status" value="1"/>
</dbReference>
<dbReference type="InterPro" id="IPR000070">
    <property type="entry name" value="Pectinesterase_cat"/>
</dbReference>
<sequence>MRALFAGVIMESGKKRSKLFLIASISVLLLVLALISVAVGVKHSRETESTAALTSAHALVKSSCSSTFYPELCYSTISSHPEVTKKVKTHKDVIELAVNITKTAVEKNYFQIKKLMTTRKGLTPREIGALHDCLQMVSETLEELGDVTKGLKSLRPHASYLKTLMSSAITDQETCLDGFSHDDADKKVRKELEKGQVKVEKMCSNALAMICNMTTTDPIMAINGSRKLMEEDKLVSEQWPEWLSAGDRKLLQSGTVRPNVVVAGDGSGNYRTVGAAVAAAPSKSSTRYVIRIKAGVYRENVVVPKAKTNIMFMGDGRRNTIITGSRSVKGGSTTFDSATVGGTYPALLNDDPSVLVGISAALCGEHVLLARIGATCMNVTVLEKGCSVSKNEINSSNNQAVDVELAVFVNIKGVLVG</sequence>
<comment type="catalytic activity">
    <reaction evidence="12 13">
        <text>[(1-&gt;4)-alpha-D-galacturonosyl methyl ester](n) + n H2O = [(1-&gt;4)-alpha-D-galacturonosyl](n) + n methanol + n H(+)</text>
        <dbReference type="Rhea" id="RHEA:22380"/>
        <dbReference type="Rhea" id="RHEA-COMP:14570"/>
        <dbReference type="Rhea" id="RHEA-COMP:14573"/>
        <dbReference type="ChEBI" id="CHEBI:15377"/>
        <dbReference type="ChEBI" id="CHEBI:15378"/>
        <dbReference type="ChEBI" id="CHEBI:17790"/>
        <dbReference type="ChEBI" id="CHEBI:140522"/>
        <dbReference type="ChEBI" id="CHEBI:140523"/>
        <dbReference type="EC" id="3.1.1.11"/>
    </reaction>
</comment>
<dbReference type="AlphaFoldDB" id="A0AAD5C6K0"/>
<evidence type="ECO:0000256" key="11">
    <source>
        <dbReference type="ARBA" id="ARBA00023316"/>
    </source>
</evidence>
<evidence type="ECO:0000313" key="15">
    <source>
        <dbReference type="EMBL" id="KAI7735824.1"/>
    </source>
</evidence>
<dbReference type="PROSITE" id="PS00800">
    <property type="entry name" value="PECTINESTERASE_1"/>
    <property type="match status" value="1"/>
</dbReference>
<dbReference type="InterPro" id="IPR018040">
    <property type="entry name" value="Pectinesterase_Tyr_AS"/>
</dbReference>
<evidence type="ECO:0000256" key="12">
    <source>
        <dbReference type="ARBA" id="ARBA00047928"/>
    </source>
</evidence>
<evidence type="ECO:0000259" key="14">
    <source>
        <dbReference type="SMART" id="SM00856"/>
    </source>
</evidence>
<dbReference type="InterPro" id="IPR006501">
    <property type="entry name" value="Pectinesterase_inhib_dom"/>
</dbReference>
<keyword evidence="7 13" id="KW-0378">Hydrolase</keyword>
<reference evidence="15" key="1">
    <citation type="submission" date="2022-06" db="EMBL/GenBank/DDBJ databases">
        <title>Uncovering the hologenomic basis of an extraordinary plant invasion.</title>
        <authorList>
            <person name="Bieker V.C."/>
            <person name="Martin M.D."/>
            <person name="Gilbert T."/>
            <person name="Hodgins K."/>
            <person name="Battlay P."/>
            <person name="Petersen B."/>
            <person name="Wilson J."/>
        </authorList>
    </citation>
    <scope>NUCLEOTIDE SEQUENCE</scope>
    <source>
        <strain evidence="15">AA19_3_7</strain>
        <tissue evidence="15">Leaf</tissue>
    </source>
</reference>
<feature type="domain" description="Pectinesterase inhibitor" evidence="14">
    <location>
        <begin position="55"/>
        <end position="209"/>
    </location>
</feature>
<comment type="caution">
    <text evidence="15">The sequence shown here is derived from an EMBL/GenBank/DDBJ whole genome shotgun (WGS) entry which is preliminary data.</text>
</comment>
<dbReference type="Pfam" id="PF04043">
    <property type="entry name" value="PMEI"/>
    <property type="match status" value="1"/>
</dbReference>
<evidence type="ECO:0000256" key="9">
    <source>
        <dbReference type="ARBA" id="ARBA00023157"/>
    </source>
</evidence>
<dbReference type="FunFam" id="1.20.140.40:FF:000010">
    <property type="entry name" value="Pectinesterase"/>
    <property type="match status" value="1"/>
</dbReference>
<evidence type="ECO:0000256" key="8">
    <source>
        <dbReference type="ARBA" id="ARBA00023085"/>
    </source>
</evidence>
<keyword evidence="13" id="KW-0964">Secreted</keyword>
<evidence type="ECO:0000256" key="7">
    <source>
        <dbReference type="ARBA" id="ARBA00022801"/>
    </source>
</evidence>
<keyword evidence="10" id="KW-0325">Glycoprotein</keyword>
<dbReference type="Gene3D" id="1.20.140.40">
    <property type="entry name" value="Invertase/pectin methylesterase inhibitor family protein"/>
    <property type="match status" value="1"/>
</dbReference>
<dbReference type="GO" id="GO:0004857">
    <property type="term" value="F:enzyme inhibitor activity"/>
    <property type="evidence" value="ECO:0007669"/>
    <property type="project" value="InterPro"/>
</dbReference>
<name>A0AAD5C6K0_AMBAR</name>
<evidence type="ECO:0000256" key="10">
    <source>
        <dbReference type="ARBA" id="ARBA00023180"/>
    </source>
</evidence>
<evidence type="ECO:0000256" key="13">
    <source>
        <dbReference type="RuleBase" id="RU000589"/>
    </source>
</evidence>
<gene>
    <name evidence="15" type="ORF">M8C21_017108</name>
</gene>